<name>A0A7H9AXI6_ZYGMR</name>
<dbReference type="GO" id="GO:0005737">
    <property type="term" value="C:cytoplasm"/>
    <property type="evidence" value="ECO:0007669"/>
    <property type="project" value="TreeGrafter"/>
</dbReference>
<dbReference type="PANTHER" id="PTHR46042:SF1">
    <property type="entry name" value="DIPHTHINE METHYLTRANSFERASE"/>
    <property type="match status" value="1"/>
</dbReference>
<reference evidence="8 9" key="1">
    <citation type="submission" date="2020-07" db="EMBL/GenBank/DDBJ databases">
        <title>The yeast mating-type switching endonuclease HO is a domesticated member of an unorthodox homing genetic element family.</title>
        <authorList>
            <person name="Coughlan A.Y."/>
            <person name="Lombardi L."/>
            <person name="Braun-Galleani S."/>
            <person name="Martos A.R."/>
            <person name="Galeote V."/>
            <person name="Bigey F."/>
            <person name="Dequin S."/>
            <person name="Byrne K.P."/>
            <person name="Wolfe K.H."/>
        </authorList>
    </citation>
    <scope>NUCLEOTIDE SEQUENCE [LARGE SCALE GENOMIC DNA]</scope>
    <source>
        <strain evidence="8 9">NRRL Y-6702</strain>
    </source>
</reference>
<evidence type="ECO:0000256" key="2">
    <source>
        <dbReference type="ARBA" id="ARBA00022574"/>
    </source>
</evidence>
<keyword evidence="3" id="KW-0677">Repeat</keyword>
<keyword evidence="2" id="KW-0853">WD repeat</keyword>
<evidence type="ECO:0000313" key="9">
    <source>
        <dbReference type="Proteomes" id="UP000509704"/>
    </source>
</evidence>
<protein>
    <recommendedName>
        <fullName evidence="6">methylated diphthine methylhydrolase</fullName>
        <ecNumber evidence="6">3.1.1.97</ecNumber>
    </recommendedName>
</protein>
<dbReference type="InterPro" id="IPR052415">
    <property type="entry name" value="Diphthine_MTase"/>
</dbReference>
<dbReference type="GeneID" id="59234791"/>
<comment type="similarity">
    <text evidence="5">Belongs to the DPH7 family.</text>
</comment>
<dbReference type="GO" id="GO:0061685">
    <property type="term" value="F:diphthine methylesterase activity"/>
    <property type="evidence" value="ECO:0007669"/>
    <property type="project" value="UniProtKB-EC"/>
</dbReference>
<dbReference type="EMBL" id="CP058605">
    <property type="protein sequence ID" value="QLG71130.1"/>
    <property type="molecule type" value="Genomic_DNA"/>
</dbReference>
<dbReference type="Gene3D" id="2.130.10.10">
    <property type="entry name" value="YVTN repeat-like/Quinoprotein amine dehydrogenase"/>
    <property type="match status" value="1"/>
</dbReference>
<dbReference type="InterPro" id="IPR001680">
    <property type="entry name" value="WD40_rpt"/>
</dbReference>
<dbReference type="GO" id="GO:0017183">
    <property type="term" value="P:protein histidyl modification to diphthamide"/>
    <property type="evidence" value="ECO:0007669"/>
    <property type="project" value="TreeGrafter"/>
</dbReference>
<evidence type="ECO:0000256" key="5">
    <source>
        <dbReference type="ARBA" id="ARBA00038092"/>
    </source>
</evidence>
<evidence type="ECO:0000256" key="6">
    <source>
        <dbReference type="ARBA" id="ARBA00039131"/>
    </source>
</evidence>
<keyword evidence="9" id="KW-1185">Reference proteome</keyword>
<evidence type="ECO:0000313" key="8">
    <source>
        <dbReference type="EMBL" id="QLG71130.1"/>
    </source>
</evidence>
<dbReference type="SMART" id="SM00320">
    <property type="entry name" value="WD40"/>
    <property type="match status" value="3"/>
</dbReference>
<comment type="pathway">
    <text evidence="1">Protein modification; peptidyl-diphthamide biosynthesis.</text>
</comment>
<evidence type="ECO:0000256" key="1">
    <source>
        <dbReference type="ARBA" id="ARBA00005156"/>
    </source>
</evidence>
<organism evidence="8 9">
    <name type="scientific">Zygotorulaspora mrakii</name>
    <name type="common">Zygosaccharomyces mrakii</name>
    <dbReference type="NCBI Taxonomy" id="42260"/>
    <lineage>
        <taxon>Eukaryota</taxon>
        <taxon>Fungi</taxon>
        <taxon>Dikarya</taxon>
        <taxon>Ascomycota</taxon>
        <taxon>Saccharomycotina</taxon>
        <taxon>Saccharomycetes</taxon>
        <taxon>Saccharomycetales</taxon>
        <taxon>Saccharomycetaceae</taxon>
        <taxon>Zygotorulaspora</taxon>
    </lineage>
</organism>
<comment type="catalytic activity">
    <reaction evidence="7">
        <text>diphthine methyl ester-[translation elongation factor 2] + H2O = diphthine-[translation elongation factor 2] + methanol + H(+)</text>
        <dbReference type="Rhea" id="RHEA:42656"/>
        <dbReference type="Rhea" id="RHEA-COMP:10172"/>
        <dbReference type="Rhea" id="RHEA-COMP:10173"/>
        <dbReference type="ChEBI" id="CHEBI:15377"/>
        <dbReference type="ChEBI" id="CHEBI:15378"/>
        <dbReference type="ChEBI" id="CHEBI:17790"/>
        <dbReference type="ChEBI" id="CHEBI:79005"/>
        <dbReference type="ChEBI" id="CHEBI:82696"/>
        <dbReference type="EC" id="3.1.1.97"/>
    </reaction>
</comment>
<evidence type="ECO:0000256" key="4">
    <source>
        <dbReference type="ARBA" id="ARBA00022801"/>
    </source>
</evidence>
<dbReference type="RefSeq" id="XP_037142858.1">
    <property type="nucleotide sequence ID" value="XM_037286963.1"/>
</dbReference>
<dbReference type="KEGG" id="zmk:HG535_0B01680"/>
<gene>
    <name evidence="8" type="ORF">HG535_0B01680</name>
</gene>
<dbReference type="AlphaFoldDB" id="A0A7H9AXI6"/>
<dbReference type="PANTHER" id="PTHR46042">
    <property type="entry name" value="DIPHTHINE METHYLTRANSFERASE"/>
    <property type="match status" value="1"/>
</dbReference>
<evidence type="ECO:0000256" key="7">
    <source>
        <dbReference type="ARBA" id="ARBA00047551"/>
    </source>
</evidence>
<dbReference type="EC" id="3.1.1.97" evidence="6"/>
<dbReference type="InterPro" id="IPR036322">
    <property type="entry name" value="WD40_repeat_dom_sf"/>
</dbReference>
<accession>A0A7H9AXI6</accession>
<dbReference type="Proteomes" id="UP000509704">
    <property type="component" value="Chromosome 2"/>
</dbReference>
<evidence type="ECO:0000256" key="3">
    <source>
        <dbReference type="ARBA" id="ARBA00022737"/>
    </source>
</evidence>
<sequence>MEESKIIKATTTQLPPCCLRIVDNEYILVGSYHLDKPSGKRTGLMEIFDRNLELTNSYPTYGAILDLKLSPFDTNLVATAHSTGNVTVWKFTLTKDKKSVELRQLGNLQVFDVNILVTSLQFSPLDSRILLATNTLGTSAIIDLVDESVTFSIDSTATTYQRLVKTSYNVQGSFENAMEVKARKFAGKHALECWTGEFGQLQPLQNVVFTGGDDATIMAHDLRTKATVWSNNRIHEAGVVGIKTSSPTFRNSKSTSIITGSYDDKIRSLDLRMLGDDIYPGHNTPVAKQWDCDLGGGVWRFSEMPSNLTRTFSEAPSNSNKLLVCCMYNGAKVVDVAEDSEDMFRVTNYLKKGHESMCYGGDWCTDFIATCSFYDNSLQIWNL</sequence>
<dbReference type="OrthoDB" id="1930760at2759"/>
<proteinExistence type="inferred from homology"/>
<dbReference type="InterPro" id="IPR015943">
    <property type="entry name" value="WD40/YVTN_repeat-like_dom_sf"/>
</dbReference>
<dbReference type="SUPFAM" id="SSF50978">
    <property type="entry name" value="WD40 repeat-like"/>
    <property type="match status" value="1"/>
</dbReference>
<keyword evidence="4" id="KW-0378">Hydrolase</keyword>